<feature type="compositionally biased region" description="Polar residues" evidence="1">
    <location>
        <begin position="288"/>
        <end position="300"/>
    </location>
</feature>
<dbReference type="STRING" id="1890683.A0A427YPH8"/>
<feature type="compositionally biased region" description="Low complexity" evidence="1">
    <location>
        <begin position="134"/>
        <end position="144"/>
    </location>
</feature>
<dbReference type="PANTHER" id="PTHR46572:SF1">
    <property type="entry name" value="RHO1 GUANINE NUCLEOTIDE EXCHANGE FACTOR TUS1"/>
    <property type="match status" value="1"/>
</dbReference>
<dbReference type="InterPro" id="IPR035899">
    <property type="entry name" value="DBL_dom_sf"/>
</dbReference>
<dbReference type="OrthoDB" id="2272012at2759"/>
<evidence type="ECO:0000313" key="3">
    <source>
        <dbReference type="EMBL" id="RSH93012.1"/>
    </source>
</evidence>
<feature type="region of interest" description="Disordered" evidence="1">
    <location>
        <begin position="1"/>
        <end position="409"/>
    </location>
</feature>
<evidence type="ECO:0000313" key="4">
    <source>
        <dbReference type="Proteomes" id="UP000279259"/>
    </source>
</evidence>
<evidence type="ECO:0000256" key="1">
    <source>
        <dbReference type="SAM" id="MobiDB-lite"/>
    </source>
</evidence>
<dbReference type="InterPro" id="IPR000219">
    <property type="entry name" value="DH_dom"/>
</dbReference>
<dbReference type="GO" id="GO:0005085">
    <property type="term" value="F:guanyl-nucleotide exchange factor activity"/>
    <property type="evidence" value="ECO:0007669"/>
    <property type="project" value="InterPro"/>
</dbReference>
<feature type="domain" description="DH" evidence="2">
    <location>
        <begin position="621"/>
        <end position="803"/>
    </location>
</feature>
<dbReference type="PANTHER" id="PTHR46572">
    <property type="entry name" value="RHO1 GDP-GTP EXCHANGE PROTEIN 1-RELATED"/>
    <property type="match status" value="1"/>
</dbReference>
<dbReference type="EMBL" id="RSCD01000005">
    <property type="protein sequence ID" value="RSH93012.1"/>
    <property type="molecule type" value="Genomic_DNA"/>
</dbReference>
<gene>
    <name evidence="3" type="ORF">EHS25_008460</name>
</gene>
<name>A0A427YPH8_9TREE</name>
<dbReference type="Gene3D" id="1.20.900.10">
    <property type="entry name" value="Dbl homology (DH) domain"/>
    <property type="match status" value="1"/>
</dbReference>
<organism evidence="3 4">
    <name type="scientific">Saitozyma podzolica</name>
    <dbReference type="NCBI Taxonomy" id="1890683"/>
    <lineage>
        <taxon>Eukaryota</taxon>
        <taxon>Fungi</taxon>
        <taxon>Dikarya</taxon>
        <taxon>Basidiomycota</taxon>
        <taxon>Agaricomycotina</taxon>
        <taxon>Tremellomycetes</taxon>
        <taxon>Tremellales</taxon>
        <taxon>Trimorphomycetaceae</taxon>
        <taxon>Saitozyma</taxon>
    </lineage>
</organism>
<proteinExistence type="predicted"/>
<dbReference type="SMART" id="SM00325">
    <property type="entry name" value="RhoGEF"/>
    <property type="match status" value="1"/>
</dbReference>
<feature type="compositionally biased region" description="Pro residues" evidence="1">
    <location>
        <begin position="88"/>
        <end position="113"/>
    </location>
</feature>
<accession>A0A427YPH8</accession>
<feature type="compositionally biased region" description="Polar residues" evidence="1">
    <location>
        <begin position="333"/>
        <end position="352"/>
    </location>
</feature>
<feature type="compositionally biased region" description="Polar residues" evidence="1">
    <location>
        <begin position="359"/>
        <end position="370"/>
    </location>
</feature>
<evidence type="ECO:0000259" key="2">
    <source>
        <dbReference type="PROSITE" id="PS50010"/>
    </source>
</evidence>
<keyword evidence="4" id="KW-1185">Reference proteome</keyword>
<dbReference type="SUPFAM" id="SSF48065">
    <property type="entry name" value="DBL homology domain (DH-domain)"/>
    <property type="match status" value="1"/>
</dbReference>
<feature type="compositionally biased region" description="Low complexity" evidence="1">
    <location>
        <begin position="17"/>
        <end position="30"/>
    </location>
</feature>
<dbReference type="InterPro" id="IPR052233">
    <property type="entry name" value="Rho-type_GEFs"/>
</dbReference>
<comment type="caution">
    <text evidence="3">The sequence shown here is derived from an EMBL/GenBank/DDBJ whole genome shotgun (WGS) entry which is preliminary data.</text>
</comment>
<feature type="compositionally biased region" description="Low complexity" evidence="1">
    <location>
        <begin position="67"/>
        <end position="87"/>
    </location>
</feature>
<dbReference type="AlphaFoldDB" id="A0A427YPH8"/>
<dbReference type="Pfam" id="PF00621">
    <property type="entry name" value="RhoGEF"/>
    <property type="match status" value="1"/>
</dbReference>
<dbReference type="Proteomes" id="UP000279259">
    <property type="component" value="Unassembled WGS sequence"/>
</dbReference>
<feature type="compositionally biased region" description="Polar residues" evidence="1">
    <location>
        <begin position="314"/>
        <end position="325"/>
    </location>
</feature>
<feature type="compositionally biased region" description="Polar residues" evidence="1">
    <location>
        <begin position="152"/>
        <end position="188"/>
    </location>
</feature>
<sequence>MGEFGVPATARRPLPSQPVSPSQPSSPQVSGAARGTGSVGSASRRALPTPPTMSAAPSGPRQPRALPAIPTSASRSSSGSQPSGNIPQPAPPAPPPRPQPPPSGGLPASPMPPKRLERIPSSGPGLLRDAFLDSPASISTSRSSTGPYFDSAQPSRNPSQSYSTASSTNPTSIGSFSQHDGKTPSSSSQDHRVAGPQITMYSDSTPARRMATEPAASSSYTTLREGRGTPTPRDYVGERSDLTYLSAEQPRQRFASSSTIGAMDAGLPATPDDLPKPSLNHQRGLLSSELTSDASTSRATLPNPIDDRRRMGTPSGSTPTNQFSATFPEAQPYSPQRQASITSSLNPQSITSDNRRSTDLSPSWAQQSQPPAHWVERKLQIHQSHRRGDDDDDFYYDDEGEYEEEEWDEEEEAEVNEIRFFQPAFLSEAALQLRDRVERRRHTKAGIAWVGSFTGRDVVVSVSAVSEEACQSDHLKTAIQGFLPSYTREAASDRRFALVMAQSLQTQLWIVEVDWDDRPLRDSSEDVFRFMGEMEGMSSGDALTTELPKGVMTMATRCYSPSCSGDSRCYAPRCPYKTPPETFLRAHVIIPPTPTTSAPKHDWTDEVDPMLIRELSPEQMERQTIIHKVIESEIQYEADLTAMDRFFIEGLRSLDVIRPPRRLEDFITEVFSNVLDLREACRRLIDNFSIRQREQAPLIATVGDIFLEAATDFRRLYPEYTGNLPRAEIALKAELEENPEFRLYAERIARENDRRMDVKVLIARPSAQLQRYPAIIEALLNKTHPEDPDHDFLVEALSSIQDLSAISQLKLFHASRGRGPASKLQWYDIVLEPKRAMIEEKEQVRQM</sequence>
<feature type="compositionally biased region" description="Acidic residues" evidence="1">
    <location>
        <begin position="390"/>
        <end position="409"/>
    </location>
</feature>
<protein>
    <recommendedName>
        <fullName evidence="2">DH domain-containing protein</fullName>
    </recommendedName>
</protein>
<dbReference type="PROSITE" id="PS50010">
    <property type="entry name" value="DH_2"/>
    <property type="match status" value="1"/>
</dbReference>
<reference evidence="3 4" key="1">
    <citation type="submission" date="2018-11" db="EMBL/GenBank/DDBJ databases">
        <title>Genome sequence of Saitozyma podzolica DSM 27192.</title>
        <authorList>
            <person name="Aliyu H."/>
            <person name="Gorte O."/>
            <person name="Ochsenreither K."/>
        </authorList>
    </citation>
    <scope>NUCLEOTIDE SEQUENCE [LARGE SCALE GENOMIC DNA]</scope>
    <source>
        <strain evidence="3 4">DSM 27192</strain>
    </source>
</reference>